<feature type="domain" description="UDP-glucose/GDP-mannose dehydrogenase N-terminal" evidence="1">
    <location>
        <begin position="1"/>
        <end position="138"/>
    </location>
</feature>
<dbReference type="PIRSF" id="PIRSF500136">
    <property type="entry name" value="UDP_ManNAc_DH"/>
    <property type="match status" value="1"/>
</dbReference>
<dbReference type="InterPro" id="IPR028359">
    <property type="entry name" value="UDP_ManNAc/GlcNAc_DH"/>
</dbReference>
<dbReference type="Gene3D" id="3.40.50.720">
    <property type="entry name" value="NAD(P)-binding Rossmann-like Domain"/>
    <property type="match status" value="1"/>
</dbReference>
<dbReference type="GO" id="GO:0000271">
    <property type="term" value="P:polysaccharide biosynthetic process"/>
    <property type="evidence" value="ECO:0007669"/>
    <property type="project" value="InterPro"/>
</dbReference>
<protein>
    <recommendedName>
        <fullName evidence="1">UDP-glucose/GDP-mannose dehydrogenase N-terminal domain-containing protein</fullName>
    </recommendedName>
</protein>
<sequence length="142" mass="15648">MRITAVGTGYVGLVLGTCLAELGNDVICLDIDQEKIDKLNSGILPIYEPGLDELVKRNKKERRLIFTTNKEKAIKESQVIFIAVGTPMGENHEADLRFVKAAAKDIGTYMQDYKVVVDKSTVPVGTAEMVKKIIKEKGRIPA</sequence>
<dbReference type="AlphaFoldDB" id="X0SLM2"/>
<dbReference type="GO" id="GO:0016628">
    <property type="term" value="F:oxidoreductase activity, acting on the CH-CH group of donors, NAD or NADP as acceptor"/>
    <property type="evidence" value="ECO:0007669"/>
    <property type="project" value="InterPro"/>
</dbReference>
<dbReference type="GO" id="GO:0051287">
    <property type="term" value="F:NAD binding"/>
    <property type="evidence" value="ECO:0007669"/>
    <property type="project" value="InterPro"/>
</dbReference>
<dbReference type="EMBL" id="BARS01001827">
    <property type="protein sequence ID" value="GAF76792.1"/>
    <property type="molecule type" value="Genomic_DNA"/>
</dbReference>
<evidence type="ECO:0000313" key="2">
    <source>
        <dbReference type="EMBL" id="GAF76792.1"/>
    </source>
</evidence>
<dbReference type="PANTHER" id="PTHR43750">
    <property type="entry name" value="UDP-GLUCOSE 6-DEHYDROGENASE TUAD"/>
    <property type="match status" value="1"/>
</dbReference>
<proteinExistence type="predicted"/>
<dbReference type="SUPFAM" id="SSF51735">
    <property type="entry name" value="NAD(P)-binding Rossmann-fold domains"/>
    <property type="match status" value="1"/>
</dbReference>
<gene>
    <name evidence="2" type="ORF">S01H1_03332</name>
</gene>
<dbReference type="InterPro" id="IPR036291">
    <property type="entry name" value="NAD(P)-bd_dom_sf"/>
</dbReference>
<dbReference type="Pfam" id="PF03721">
    <property type="entry name" value="UDPG_MGDP_dh_N"/>
    <property type="match status" value="1"/>
</dbReference>
<dbReference type="InterPro" id="IPR001732">
    <property type="entry name" value="UDP-Glc/GDP-Man_DH_N"/>
</dbReference>
<dbReference type="GO" id="GO:0016616">
    <property type="term" value="F:oxidoreductase activity, acting on the CH-OH group of donors, NAD or NADP as acceptor"/>
    <property type="evidence" value="ECO:0007669"/>
    <property type="project" value="InterPro"/>
</dbReference>
<organism evidence="2">
    <name type="scientific">marine sediment metagenome</name>
    <dbReference type="NCBI Taxonomy" id="412755"/>
    <lineage>
        <taxon>unclassified sequences</taxon>
        <taxon>metagenomes</taxon>
        <taxon>ecological metagenomes</taxon>
    </lineage>
</organism>
<evidence type="ECO:0000259" key="1">
    <source>
        <dbReference type="Pfam" id="PF03721"/>
    </source>
</evidence>
<feature type="non-terminal residue" evidence="2">
    <location>
        <position position="142"/>
    </location>
</feature>
<name>X0SLM2_9ZZZZ</name>
<dbReference type="PIRSF" id="PIRSF000124">
    <property type="entry name" value="UDPglc_GDPman_dh"/>
    <property type="match status" value="1"/>
</dbReference>
<reference evidence="2" key="1">
    <citation type="journal article" date="2014" name="Front. Microbiol.">
        <title>High frequency of phylogenetically diverse reductive dehalogenase-homologous genes in deep subseafloor sedimentary metagenomes.</title>
        <authorList>
            <person name="Kawai M."/>
            <person name="Futagami T."/>
            <person name="Toyoda A."/>
            <person name="Takaki Y."/>
            <person name="Nishi S."/>
            <person name="Hori S."/>
            <person name="Arai W."/>
            <person name="Tsubouchi T."/>
            <person name="Morono Y."/>
            <person name="Uchiyama I."/>
            <person name="Ito T."/>
            <person name="Fujiyama A."/>
            <person name="Inagaki F."/>
            <person name="Takami H."/>
        </authorList>
    </citation>
    <scope>NUCLEOTIDE SEQUENCE</scope>
    <source>
        <strain evidence="2">Expedition CK06-06</strain>
    </source>
</reference>
<dbReference type="InterPro" id="IPR017476">
    <property type="entry name" value="UDP-Glc/GDP-Man"/>
</dbReference>
<comment type="caution">
    <text evidence="2">The sequence shown here is derived from an EMBL/GenBank/DDBJ whole genome shotgun (WGS) entry which is preliminary data.</text>
</comment>
<dbReference type="PANTHER" id="PTHR43750:SF3">
    <property type="entry name" value="UDP-GLUCOSE 6-DEHYDROGENASE TUAD"/>
    <property type="match status" value="1"/>
</dbReference>
<accession>X0SLM2</accession>